<organism evidence="1 2">
    <name type="scientific">Amycolatopsis azurea DSM 43854</name>
    <dbReference type="NCBI Taxonomy" id="1238180"/>
    <lineage>
        <taxon>Bacteria</taxon>
        <taxon>Bacillati</taxon>
        <taxon>Actinomycetota</taxon>
        <taxon>Actinomycetes</taxon>
        <taxon>Pseudonocardiales</taxon>
        <taxon>Pseudonocardiaceae</taxon>
        <taxon>Amycolatopsis</taxon>
    </lineage>
</organism>
<reference evidence="1 2" key="1">
    <citation type="submission" date="2012-10" db="EMBL/GenBank/DDBJ databases">
        <title>Genome assembly of Amycolatopsis azurea DSM 43854.</title>
        <authorList>
            <person name="Khatri I."/>
            <person name="Kaur I."/>
            <person name="Subramanian S."/>
            <person name="Mayilraj S."/>
        </authorList>
    </citation>
    <scope>NUCLEOTIDE SEQUENCE [LARGE SCALE GENOMIC DNA]</scope>
    <source>
        <strain evidence="1 2">DSM 43854</strain>
    </source>
</reference>
<name>M2QF41_9PSEU</name>
<dbReference type="EMBL" id="ANMG01000048">
    <property type="protein sequence ID" value="EMD25356.1"/>
    <property type="molecule type" value="Genomic_DNA"/>
</dbReference>
<sequence>MLPHGAGRYFPTSAIARQIPTVGDPHTCPFQAALRDPTEE</sequence>
<evidence type="ECO:0000313" key="2">
    <source>
        <dbReference type="Proteomes" id="UP000014137"/>
    </source>
</evidence>
<dbReference type="Proteomes" id="UP000014137">
    <property type="component" value="Unassembled WGS sequence"/>
</dbReference>
<proteinExistence type="predicted"/>
<gene>
    <name evidence="1" type="ORF">C791_4876</name>
</gene>
<protein>
    <submittedName>
        <fullName evidence="1">Uncharacterized protein</fullName>
    </submittedName>
</protein>
<evidence type="ECO:0000313" key="1">
    <source>
        <dbReference type="EMBL" id="EMD25356.1"/>
    </source>
</evidence>
<dbReference type="PATRIC" id="fig|1238180.3.peg.4919"/>
<comment type="caution">
    <text evidence="1">The sequence shown here is derived from an EMBL/GenBank/DDBJ whole genome shotgun (WGS) entry which is preliminary data.</text>
</comment>
<dbReference type="AlphaFoldDB" id="M2QF41"/>
<accession>M2QF41</accession>